<comment type="caution">
    <text evidence="13">The sequence shown here is derived from an EMBL/GenBank/DDBJ whole genome shotgun (WGS) entry which is preliminary data.</text>
</comment>
<dbReference type="PROSITE" id="PS50846">
    <property type="entry name" value="HMA_2"/>
    <property type="match status" value="1"/>
</dbReference>
<feature type="region of interest" description="Disordered" evidence="10">
    <location>
        <begin position="74"/>
        <end position="103"/>
    </location>
</feature>
<dbReference type="InterPro" id="IPR001757">
    <property type="entry name" value="P_typ_ATPase"/>
</dbReference>
<feature type="transmembrane region" description="Helical" evidence="11">
    <location>
        <begin position="558"/>
        <end position="580"/>
    </location>
</feature>
<feature type="compositionally biased region" description="Low complexity" evidence="10">
    <location>
        <begin position="194"/>
        <end position="211"/>
    </location>
</feature>
<evidence type="ECO:0000256" key="10">
    <source>
        <dbReference type="SAM" id="MobiDB-lite"/>
    </source>
</evidence>
<dbReference type="InterPro" id="IPR027256">
    <property type="entry name" value="P-typ_ATPase_IB"/>
</dbReference>
<feature type="transmembrane region" description="Helical" evidence="11">
    <location>
        <begin position="316"/>
        <end position="335"/>
    </location>
</feature>
<feature type="transmembrane region" description="Helical" evidence="11">
    <location>
        <begin position="915"/>
        <end position="934"/>
    </location>
</feature>
<dbReference type="PANTHER" id="PTHR43520">
    <property type="entry name" value="ATP7, ISOFORM B"/>
    <property type="match status" value="1"/>
</dbReference>
<evidence type="ECO:0000256" key="9">
    <source>
        <dbReference type="ARBA" id="ARBA00023136"/>
    </source>
</evidence>
<dbReference type="PROSITE" id="PS01229">
    <property type="entry name" value="COF_2"/>
    <property type="match status" value="1"/>
</dbReference>
<dbReference type="NCBIfam" id="TIGR01525">
    <property type="entry name" value="ATPase-IB_hvy"/>
    <property type="match status" value="1"/>
</dbReference>
<evidence type="ECO:0000256" key="5">
    <source>
        <dbReference type="ARBA" id="ARBA00022741"/>
    </source>
</evidence>
<dbReference type="CDD" id="cd00371">
    <property type="entry name" value="HMA"/>
    <property type="match status" value="1"/>
</dbReference>
<dbReference type="Pfam" id="PF00122">
    <property type="entry name" value="E1-E2_ATPase"/>
    <property type="match status" value="1"/>
</dbReference>
<dbReference type="InterPro" id="IPR008250">
    <property type="entry name" value="ATPase_P-typ_transduc_dom_A_sf"/>
</dbReference>
<dbReference type="AlphaFoldDB" id="M0MA75"/>
<dbReference type="Gene3D" id="3.40.50.1000">
    <property type="entry name" value="HAD superfamily/HAD-like"/>
    <property type="match status" value="1"/>
</dbReference>
<dbReference type="PROSITE" id="PS00154">
    <property type="entry name" value="ATPASE_E1_E2"/>
    <property type="match status" value="1"/>
</dbReference>
<dbReference type="SUPFAM" id="SSF56784">
    <property type="entry name" value="HAD-like"/>
    <property type="match status" value="1"/>
</dbReference>
<organism evidence="13 14">
    <name type="scientific">Halobiforma nitratireducens JCM 10879</name>
    <dbReference type="NCBI Taxonomy" id="1227454"/>
    <lineage>
        <taxon>Archaea</taxon>
        <taxon>Methanobacteriati</taxon>
        <taxon>Methanobacteriota</taxon>
        <taxon>Stenosarchaea group</taxon>
        <taxon>Halobacteria</taxon>
        <taxon>Halobacteriales</taxon>
        <taxon>Natrialbaceae</taxon>
        <taxon>Halobiforma</taxon>
    </lineage>
</organism>
<dbReference type="NCBIfam" id="TIGR01494">
    <property type="entry name" value="ATPase_P-type"/>
    <property type="match status" value="2"/>
</dbReference>
<dbReference type="GO" id="GO:0016887">
    <property type="term" value="F:ATP hydrolysis activity"/>
    <property type="evidence" value="ECO:0007669"/>
    <property type="project" value="InterPro"/>
</dbReference>
<dbReference type="InterPro" id="IPR018303">
    <property type="entry name" value="ATPase_P-typ_P_site"/>
</dbReference>
<gene>
    <name evidence="13" type="ORF">C446_04400</name>
</gene>
<feature type="transmembrane region" description="Helical" evidence="11">
    <location>
        <begin position="530"/>
        <end position="552"/>
    </location>
</feature>
<keyword evidence="6" id="KW-0067">ATP-binding</keyword>
<keyword evidence="14" id="KW-1185">Reference proteome</keyword>
<comment type="similarity">
    <text evidence="2">Belongs to the cation transport ATPase (P-type) (TC 3.A.3) family. Type IB subfamily.</text>
</comment>
<evidence type="ECO:0000313" key="14">
    <source>
        <dbReference type="Proteomes" id="UP000011607"/>
    </source>
</evidence>
<evidence type="ECO:0000256" key="11">
    <source>
        <dbReference type="SAM" id="Phobius"/>
    </source>
</evidence>
<dbReference type="InterPro" id="IPR059000">
    <property type="entry name" value="ATPase_P-type_domA"/>
</dbReference>
<comment type="subcellular location">
    <subcellularLocation>
        <location evidence="1">Endomembrane system</location>
        <topology evidence="1">Multi-pass membrane protein</topology>
    </subcellularLocation>
</comment>
<dbReference type="SUPFAM" id="SSF81653">
    <property type="entry name" value="Calcium ATPase, transduction domain A"/>
    <property type="match status" value="1"/>
</dbReference>
<dbReference type="Pfam" id="PF00403">
    <property type="entry name" value="HMA"/>
    <property type="match status" value="1"/>
</dbReference>
<dbReference type="GO" id="GO:0005507">
    <property type="term" value="F:copper ion binding"/>
    <property type="evidence" value="ECO:0007669"/>
    <property type="project" value="TreeGrafter"/>
</dbReference>
<evidence type="ECO:0000256" key="6">
    <source>
        <dbReference type="ARBA" id="ARBA00022840"/>
    </source>
</evidence>
<evidence type="ECO:0000256" key="3">
    <source>
        <dbReference type="ARBA" id="ARBA00022692"/>
    </source>
</evidence>
<dbReference type="Pfam" id="PF00702">
    <property type="entry name" value="Hydrolase"/>
    <property type="match status" value="1"/>
</dbReference>
<feature type="region of interest" description="Disordered" evidence="10">
    <location>
        <begin position="1"/>
        <end position="57"/>
    </location>
</feature>
<dbReference type="PRINTS" id="PR00120">
    <property type="entry name" value="HATPASE"/>
</dbReference>
<dbReference type="Gene3D" id="3.30.70.100">
    <property type="match status" value="1"/>
</dbReference>
<dbReference type="Proteomes" id="UP000011607">
    <property type="component" value="Unassembled WGS sequence"/>
</dbReference>
<feature type="transmembrane region" description="Helical" evidence="11">
    <location>
        <begin position="890"/>
        <end position="909"/>
    </location>
</feature>
<dbReference type="Gene3D" id="2.70.150.10">
    <property type="entry name" value="Calcium-transporting ATPase, cytoplasmic transduction domain A"/>
    <property type="match status" value="1"/>
</dbReference>
<keyword evidence="7" id="KW-1278">Translocase</keyword>
<dbReference type="InterPro" id="IPR036163">
    <property type="entry name" value="HMA_dom_sf"/>
</dbReference>
<keyword evidence="9 11" id="KW-0472">Membrane</keyword>
<keyword evidence="8 11" id="KW-1133">Transmembrane helix</keyword>
<keyword evidence="5" id="KW-0547">Nucleotide-binding</keyword>
<keyword evidence="4" id="KW-0479">Metal-binding</keyword>
<dbReference type="STRING" id="1227454.C446_04400"/>
<feature type="region of interest" description="Disordered" evidence="10">
    <location>
        <begin position="663"/>
        <end position="687"/>
    </location>
</feature>
<protein>
    <submittedName>
        <fullName evidence="13">Heavy metal translocating P-type ATPase</fullName>
    </submittedName>
</protein>
<sequence>MEVETVTDRRSGPRRDSGTERCVCCGTPLSVDAADETASAEQSSSGSGPGCRRTANAESGRRYCSSGCRDVDRTLESSTSGGRGDRATETDTATDDGSTEPVDRTFFRVDGMHSATCESFLESVAEDRDGVVDAAASYVTESVRIEHDPERVSSRELRDALSILGYTAYLRSEATSDEQTGGREGGTDRRSRPAEAATESDTATETTTGSTRRSREMSGIRKRRSDTALEFRYVVGIVFGSFLLVPYLAVLYPVYLSSFVDWGPLHLYEDAFADFDGFLFLPVFLVVAGAVLYLTGRPLLRGAYVSLKLRRPNAHLLAALTIVAAYAYGTLAIALGRIELYYDLTIVVAALVMAAVFYEATVKRRARDRLTELTISQVDTARMFETRSGWDEETEPESGPSSGAGSGPNDRSEPDSEAGPHSSDRDSGPTRTVPVDDLTAGDRLLVLEGERIPVDGTLESDCTVDEAVVTGESLPIRKTAGDPVVGGSIVRSGAAVVDVGSETTSSIDRLTETVWNLQSATHGVQRRADAVAAVIAPLVLTVAVAVGTVAYLQSGTGIAAVTALLVTVVVASPWALGFAAPISVGAGLREALSHGIVVFDESVLERLREIDVVVFDKTGTLTTGEMTVLEAEGPSDLLAAVGDLERRAAHPVAAAITDAFGDDGGWDVSANEPRPDGDGGQAPASPGRIEEFDSLGTGVTGIVDGNRLLVGHPDLFRERGWSIADDLEKRLREERGFGRLPIAIGRDGRAEGYVVVGDEPRSDWDDALSRLGEGDGQRALEVVVLTGDDEEATAFFADHPAVDHAFAGVPPDGKTETIRRLQERGRVAMVGDGTNDAPALAVADLGISMGGATALAADAADLAIVEDSLPTVGDAFELAAAARRRVRGTIALAFAYNAIVLPAALAGVLNPFVTTAAVAATAAVVVGNAFRPLLE</sequence>
<evidence type="ECO:0000259" key="12">
    <source>
        <dbReference type="PROSITE" id="PS50846"/>
    </source>
</evidence>
<dbReference type="InterPro" id="IPR036412">
    <property type="entry name" value="HAD-like_sf"/>
</dbReference>
<evidence type="ECO:0000256" key="7">
    <source>
        <dbReference type="ARBA" id="ARBA00022967"/>
    </source>
</evidence>
<dbReference type="PRINTS" id="PR00119">
    <property type="entry name" value="CATATPASE"/>
</dbReference>
<dbReference type="SUPFAM" id="SSF55008">
    <property type="entry name" value="HMA, heavy metal-associated domain"/>
    <property type="match status" value="1"/>
</dbReference>
<dbReference type="GO" id="GO:0016020">
    <property type="term" value="C:membrane"/>
    <property type="evidence" value="ECO:0007669"/>
    <property type="project" value="InterPro"/>
</dbReference>
<feature type="transmembrane region" description="Helical" evidence="11">
    <location>
        <begin position="341"/>
        <end position="360"/>
    </location>
</feature>
<evidence type="ECO:0000256" key="2">
    <source>
        <dbReference type="ARBA" id="ARBA00006024"/>
    </source>
</evidence>
<dbReference type="GO" id="GO:0043682">
    <property type="term" value="F:P-type divalent copper transporter activity"/>
    <property type="evidence" value="ECO:0007669"/>
    <property type="project" value="TreeGrafter"/>
</dbReference>
<dbReference type="InterPro" id="IPR023214">
    <property type="entry name" value="HAD_sf"/>
</dbReference>
<keyword evidence="3 11" id="KW-0812">Transmembrane</keyword>
<accession>M0MA75</accession>
<evidence type="ECO:0000256" key="1">
    <source>
        <dbReference type="ARBA" id="ARBA00004127"/>
    </source>
</evidence>
<name>M0MA75_9EURY</name>
<dbReference type="EMBL" id="AOMA01000059">
    <property type="protein sequence ID" value="EMA42253.1"/>
    <property type="molecule type" value="Genomic_DNA"/>
</dbReference>
<dbReference type="eggNOG" id="arCOG02763">
    <property type="taxonomic scope" value="Archaea"/>
</dbReference>
<feature type="region of interest" description="Disordered" evidence="10">
    <location>
        <begin position="173"/>
        <end position="219"/>
    </location>
</feature>
<feature type="compositionally biased region" description="Basic and acidic residues" evidence="10">
    <location>
        <begin position="1"/>
        <end position="19"/>
    </location>
</feature>
<feature type="region of interest" description="Disordered" evidence="10">
    <location>
        <begin position="384"/>
        <end position="437"/>
    </location>
</feature>
<feature type="transmembrane region" description="Helical" evidence="11">
    <location>
        <begin position="231"/>
        <end position="255"/>
    </location>
</feature>
<dbReference type="PANTHER" id="PTHR43520:SF8">
    <property type="entry name" value="P-TYPE CU(+) TRANSPORTER"/>
    <property type="match status" value="1"/>
</dbReference>
<evidence type="ECO:0000313" key="13">
    <source>
        <dbReference type="EMBL" id="EMA42253.1"/>
    </source>
</evidence>
<dbReference type="eggNOG" id="arCOG01576">
    <property type="taxonomic scope" value="Archaea"/>
</dbReference>
<dbReference type="GO" id="GO:0012505">
    <property type="term" value="C:endomembrane system"/>
    <property type="evidence" value="ECO:0007669"/>
    <property type="project" value="UniProtKB-SubCell"/>
</dbReference>
<proteinExistence type="inferred from homology"/>
<dbReference type="InterPro" id="IPR023299">
    <property type="entry name" value="ATPase_P-typ_cyto_dom_N"/>
</dbReference>
<dbReference type="InterPro" id="IPR006121">
    <property type="entry name" value="HMA_dom"/>
</dbReference>
<dbReference type="GO" id="GO:0055070">
    <property type="term" value="P:copper ion homeostasis"/>
    <property type="evidence" value="ECO:0007669"/>
    <property type="project" value="TreeGrafter"/>
</dbReference>
<evidence type="ECO:0000256" key="8">
    <source>
        <dbReference type="ARBA" id="ARBA00022989"/>
    </source>
</evidence>
<evidence type="ECO:0000256" key="4">
    <source>
        <dbReference type="ARBA" id="ARBA00022723"/>
    </source>
</evidence>
<feature type="domain" description="HMA" evidence="12">
    <location>
        <begin position="103"/>
        <end position="169"/>
    </location>
</feature>
<dbReference type="Gene3D" id="3.40.1110.10">
    <property type="entry name" value="Calcium-transporting ATPase, cytoplasmic domain N"/>
    <property type="match status" value="1"/>
</dbReference>
<reference evidence="13 14" key="1">
    <citation type="journal article" date="2014" name="PLoS Genet.">
        <title>Phylogenetically driven sequencing of extremely halophilic archaea reveals strategies for static and dynamic osmo-response.</title>
        <authorList>
            <person name="Becker E.A."/>
            <person name="Seitzer P.M."/>
            <person name="Tritt A."/>
            <person name="Larsen D."/>
            <person name="Krusor M."/>
            <person name="Yao A.I."/>
            <person name="Wu D."/>
            <person name="Madern D."/>
            <person name="Eisen J.A."/>
            <person name="Darling A.E."/>
            <person name="Facciotti M.T."/>
        </authorList>
    </citation>
    <scope>NUCLEOTIDE SEQUENCE [LARGE SCALE GENOMIC DNA]</scope>
    <source>
        <strain evidence="13 14">JCM 10879</strain>
    </source>
</reference>
<dbReference type="PATRIC" id="fig|1227454.3.peg.859"/>
<feature type="transmembrane region" description="Helical" evidence="11">
    <location>
        <begin position="275"/>
        <end position="295"/>
    </location>
</feature>
<dbReference type="GO" id="GO:0005524">
    <property type="term" value="F:ATP binding"/>
    <property type="evidence" value="ECO:0007669"/>
    <property type="project" value="UniProtKB-KW"/>
</dbReference>